<dbReference type="OrthoDB" id="30771at2157"/>
<evidence type="ECO:0000256" key="3">
    <source>
        <dbReference type="ARBA" id="ARBA00022485"/>
    </source>
</evidence>
<evidence type="ECO:0000256" key="8">
    <source>
        <dbReference type="ARBA" id="ARBA00049934"/>
    </source>
</evidence>
<dbReference type="InterPro" id="IPR036021">
    <property type="entry name" value="Tungsten_al_ferr_oxy-like_C"/>
</dbReference>
<accession>A2BJR2</accession>
<gene>
    <name evidence="10" type="ordered locus">Hbut_0351</name>
</gene>
<keyword evidence="7" id="KW-0411">Iron-sulfur</keyword>
<dbReference type="PANTHER" id="PTHR30038">
    <property type="entry name" value="ALDEHYDE FERREDOXIN OXIDOREDUCTASE"/>
    <property type="match status" value="1"/>
</dbReference>
<sequence length="611" mass="68018">MASEKLFSWFKRILWVDLSRGEFREWRYPGEMARMFVGGRGYAIKILWDHLPEGADPLGPDNLLILAVGPLTGLPGPSTGKMVVAAKSPLTGGYGDGNIGTRAAVNLRAAGWDAVVIRGVARKPSILVIEDDKAWLEPADDLWGLDTFRAADKLEERFGKTAGILLIGPGGENMVRYATIVSQKGRSGGRPGMGAVMGSKKLKAIVVRGTKKPELFHPEEELRIGTEAIKFVKSSPNYEFWMRQGTMMTIEWSQNASVLPTYNFREGVFDGWEGISGNYMEKVKVTTKSCPLCPMSCGHVVKDAEGQPSELDYENVAMLGSNIGISRLEDAALLNRLADMYGIDTISLGNTLGYALEAAERGKLELDATWGETRKLAKLVEDIAYRRGVGDLLAEGVKRVSEKVGETWYAMHVKGLEVSAYDCHAAPGMALSYATSPIGAHHKDAWVISWEVQHGRFKYGREKVLRVIELQRIRGGFFETAVTCRFPFVELGLALDYYVKMFQAATGLSYSLEDHFTVADRIYTLIRLFWVREHGGWGIEMDLPPERWFREPLTKGPLKGAKLDKDKFIEMLKIYYRERGWAENGVPLPETVKKLGLGEDAVRLAERYSSK</sequence>
<keyword evidence="6" id="KW-0408">Iron</keyword>
<dbReference type="eggNOG" id="arCOG00707">
    <property type="taxonomic scope" value="Archaea"/>
</dbReference>
<dbReference type="SUPFAM" id="SSF48310">
    <property type="entry name" value="Aldehyde ferredoxin oxidoreductase, C-terminal domains"/>
    <property type="match status" value="1"/>
</dbReference>
<dbReference type="RefSeq" id="WP_011821541.1">
    <property type="nucleotide sequence ID" value="NC_008818.1"/>
</dbReference>
<dbReference type="GO" id="GO:0016625">
    <property type="term" value="F:oxidoreductase activity, acting on the aldehyde or oxo group of donors, iron-sulfur protein as acceptor"/>
    <property type="evidence" value="ECO:0007669"/>
    <property type="project" value="InterPro"/>
</dbReference>
<dbReference type="InterPro" id="IPR013984">
    <property type="entry name" value="Ald_Fedxn_OxRdtase_dom2"/>
</dbReference>
<dbReference type="EC" id="1.-.-.-" evidence="10"/>
<dbReference type="GO" id="GO:0046872">
    <property type="term" value="F:metal ion binding"/>
    <property type="evidence" value="ECO:0007669"/>
    <property type="project" value="UniProtKB-KW"/>
</dbReference>
<evidence type="ECO:0000313" key="11">
    <source>
        <dbReference type="Proteomes" id="UP000002593"/>
    </source>
</evidence>
<proteinExistence type="inferred from homology"/>
<dbReference type="GO" id="GO:0051539">
    <property type="term" value="F:4 iron, 4 sulfur cluster binding"/>
    <property type="evidence" value="ECO:0007669"/>
    <property type="project" value="UniProtKB-KW"/>
</dbReference>
<comment type="similarity">
    <text evidence="2">Belongs to the AOR/FOR family.</text>
</comment>
<dbReference type="STRING" id="415426.Hbut_0351"/>
<feature type="domain" description="Aldehyde ferredoxin oxidoreductase N-terminal" evidence="9">
    <location>
        <begin position="9"/>
        <end position="211"/>
    </location>
</feature>
<dbReference type="InterPro" id="IPR013983">
    <property type="entry name" value="Ald_Fedxn_OxRdtase_N"/>
</dbReference>
<protein>
    <submittedName>
        <fullName evidence="10">Formaldehyde:ferredoxin oxidoreductase</fullName>
        <ecNumber evidence="10">1.-.-.-</ecNumber>
    </submittedName>
</protein>
<dbReference type="InterPro" id="IPR013985">
    <property type="entry name" value="Ald_Fedxn_OxRdtase_dom3"/>
</dbReference>
<dbReference type="Proteomes" id="UP000002593">
    <property type="component" value="Chromosome"/>
</dbReference>
<dbReference type="Gene3D" id="3.60.9.10">
    <property type="entry name" value="Aldehyde ferredoxin oxidoreductase, N-terminal domain"/>
    <property type="match status" value="1"/>
</dbReference>
<evidence type="ECO:0000256" key="6">
    <source>
        <dbReference type="ARBA" id="ARBA00023004"/>
    </source>
</evidence>
<comment type="cofactor">
    <cofactor evidence="1">
        <name>[4Fe-4S] cluster</name>
        <dbReference type="ChEBI" id="CHEBI:49883"/>
    </cofactor>
</comment>
<dbReference type="InterPro" id="IPR051919">
    <property type="entry name" value="W-dependent_AOR"/>
</dbReference>
<dbReference type="SMART" id="SM00790">
    <property type="entry name" value="AFOR_N"/>
    <property type="match status" value="1"/>
</dbReference>
<dbReference type="GO" id="GO:0009055">
    <property type="term" value="F:electron transfer activity"/>
    <property type="evidence" value="ECO:0007669"/>
    <property type="project" value="InterPro"/>
</dbReference>
<keyword evidence="3" id="KW-0004">4Fe-4S</keyword>
<keyword evidence="4" id="KW-0479">Metal-binding</keyword>
<evidence type="ECO:0000259" key="9">
    <source>
        <dbReference type="SMART" id="SM00790"/>
    </source>
</evidence>
<evidence type="ECO:0000256" key="5">
    <source>
        <dbReference type="ARBA" id="ARBA00023002"/>
    </source>
</evidence>
<dbReference type="SUPFAM" id="SSF56228">
    <property type="entry name" value="Aldehyde ferredoxin oxidoreductase, N-terminal domain"/>
    <property type="match status" value="1"/>
</dbReference>
<keyword evidence="5 10" id="KW-0560">Oxidoreductase</keyword>
<evidence type="ECO:0000256" key="4">
    <source>
        <dbReference type="ARBA" id="ARBA00022723"/>
    </source>
</evidence>
<dbReference type="InterPro" id="IPR036503">
    <property type="entry name" value="Ald_Fedxn_OxRdtase_N_sf"/>
</dbReference>
<name>A2BJR2_HYPBU</name>
<evidence type="ECO:0000256" key="7">
    <source>
        <dbReference type="ARBA" id="ARBA00023014"/>
    </source>
</evidence>
<dbReference type="EnsemblBacteria" id="ABM80223">
    <property type="protein sequence ID" value="ABM80223"/>
    <property type="gene ID" value="Hbut_0351"/>
</dbReference>
<organism evidence="10 11">
    <name type="scientific">Hyperthermus butylicus (strain DSM 5456 / JCM 9403 / PLM1-5)</name>
    <dbReference type="NCBI Taxonomy" id="415426"/>
    <lineage>
        <taxon>Archaea</taxon>
        <taxon>Thermoproteota</taxon>
        <taxon>Thermoprotei</taxon>
        <taxon>Desulfurococcales</taxon>
        <taxon>Pyrodictiaceae</taxon>
        <taxon>Hyperthermus</taxon>
    </lineage>
</organism>
<dbReference type="Gene3D" id="1.10.569.10">
    <property type="entry name" value="Aldehyde Ferredoxin Oxidoreductase Protein, subunit A, domain 2"/>
    <property type="match status" value="1"/>
</dbReference>
<dbReference type="Pfam" id="PF01314">
    <property type="entry name" value="AFOR_C"/>
    <property type="match status" value="1"/>
</dbReference>
<dbReference type="Pfam" id="PF02730">
    <property type="entry name" value="AFOR_N"/>
    <property type="match status" value="1"/>
</dbReference>
<keyword evidence="11" id="KW-1185">Reference proteome</keyword>
<dbReference type="Gene3D" id="1.10.599.10">
    <property type="entry name" value="Aldehyde Ferredoxin Oxidoreductase Protein, subunit A, domain 3"/>
    <property type="match status" value="1"/>
</dbReference>
<comment type="cofactor">
    <cofactor evidence="8">
        <name>tungstopterin</name>
        <dbReference type="ChEBI" id="CHEBI:30402"/>
    </cofactor>
</comment>
<reference evidence="10 11" key="1">
    <citation type="journal article" date="2007" name="Archaea">
        <title>The genome of Hyperthermus butylicus: a sulfur-reducing, peptide fermenting, neutrophilic Crenarchaeote growing up to 108 degrees C.</title>
        <authorList>
            <person name="Brugger K."/>
            <person name="Chen L."/>
            <person name="Stark M."/>
            <person name="Zibat A."/>
            <person name="Redder P."/>
            <person name="Ruepp A."/>
            <person name="Awayez M."/>
            <person name="She Q."/>
            <person name="Garrett R.A."/>
            <person name="Klenk H.P."/>
        </authorList>
    </citation>
    <scope>NUCLEOTIDE SEQUENCE [LARGE SCALE GENOMIC DNA]</scope>
    <source>
        <strain evidence="11">DSM 5456 / JCM 9403 / PLM1-5</strain>
    </source>
</reference>
<evidence type="ECO:0000256" key="1">
    <source>
        <dbReference type="ARBA" id="ARBA00001966"/>
    </source>
</evidence>
<dbReference type="HOGENOM" id="CLU_020364_1_0_2"/>
<evidence type="ECO:0000313" key="10">
    <source>
        <dbReference type="EMBL" id="ABM80223.1"/>
    </source>
</evidence>
<dbReference type="KEGG" id="hbu:Hbut_0351"/>
<dbReference type="EMBL" id="CP000493">
    <property type="protein sequence ID" value="ABM80223.1"/>
    <property type="molecule type" value="Genomic_DNA"/>
</dbReference>
<evidence type="ECO:0000256" key="2">
    <source>
        <dbReference type="ARBA" id="ARBA00011032"/>
    </source>
</evidence>
<dbReference type="PANTHER" id="PTHR30038:SF5">
    <property type="entry name" value="ALDEHYDE FERREDOXIN OXIDOREDUCTASE"/>
    <property type="match status" value="1"/>
</dbReference>
<dbReference type="AlphaFoldDB" id="A2BJR2"/>
<dbReference type="GeneID" id="4782266"/>
<dbReference type="InterPro" id="IPR001203">
    <property type="entry name" value="OxRdtase_Ald_Fedxn_C"/>
</dbReference>